<evidence type="ECO:0000256" key="1">
    <source>
        <dbReference type="ARBA" id="ARBA00022441"/>
    </source>
</evidence>
<comment type="caution">
    <text evidence="4">The sequence shown here is derived from an EMBL/GenBank/DDBJ whole genome shotgun (WGS) entry which is preliminary data.</text>
</comment>
<dbReference type="PROSITE" id="PS50097">
    <property type="entry name" value="BTB"/>
    <property type="match status" value="1"/>
</dbReference>
<sequence length="527" mass="58888">MDFFDSTRWKQLDNRRSGRVRSERSDDVGSFPSRRWGPSVFWHEDSQSLHAYGGEGKDDYLNDLCIFNEQVGWSEVATVEGDPPPSCFGFSGTYDAEKGKLYVYGGFDGEEYLGGLVYVLDVSVANKYSWSSLALSGDVFVDLFRCSHSAALLDGHLFIFGGVNAEGYFWRPFRIDLVSGATTALDDCPGLARRGHDAVTVGEHIYIVGGENEGDHFFDLMQMDFSGTITRFYSGQRFARQGHSLLAYGEKLYVFGGFNGEYLNDVVLCDLNTGYIEVQYPCTDGGSAPSGRIHHGAAIVENGIYVFAGANEEQLSDLYFYEIRESASDGKEQVRSLSLLGLDFARMVDSEVLSDVKLACDDGSRVFGHRFMLSLRSPYFARMFSSRMKESVAAEVKVPGVSRKALLEFVTYLYSGRLPTKRETLDTTIELMDLADLHGTIELLEHCKMGAVSSIGTSTLRKRLEQAEYFDLDFLRDACVDYIIERYDNLLVNEEVIAELPQSILNEVQDEVLRRRPQTEAGPSSNS</sequence>
<keyword evidence="2" id="KW-0677">Repeat</keyword>
<dbReference type="InterPro" id="IPR006652">
    <property type="entry name" value="Kelch_1"/>
</dbReference>
<dbReference type="Gene3D" id="3.30.710.10">
    <property type="entry name" value="Potassium Channel Kv1.1, Chain A"/>
    <property type="match status" value="1"/>
</dbReference>
<dbReference type="Proteomes" id="UP001157974">
    <property type="component" value="Unassembled WGS sequence"/>
</dbReference>
<keyword evidence="1" id="KW-0880">Kelch repeat</keyword>
<dbReference type="Gene3D" id="2.120.10.80">
    <property type="entry name" value="Kelch-type beta propeller"/>
    <property type="match status" value="2"/>
</dbReference>
<dbReference type="PANTHER" id="PTHR46093:SF18">
    <property type="entry name" value="FIBRONECTIN TYPE-III DOMAIN-CONTAINING PROTEIN"/>
    <property type="match status" value="1"/>
</dbReference>
<dbReference type="Pfam" id="PF00651">
    <property type="entry name" value="BTB"/>
    <property type="match status" value="1"/>
</dbReference>
<dbReference type="CDD" id="cd18186">
    <property type="entry name" value="BTB_POZ_ZBTB_KLHL-like"/>
    <property type="match status" value="1"/>
</dbReference>
<dbReference type="Pfam" id="PF01344">
    <property type="entry name" value="Kelch_1"/>
    <property type="match status" value="1"/>
</dbReference>
<dbReference type="InterPro" id="IPR015915">
    <property type="entry name" value="Kelch-typ_b-propeller"/>
</dbReference>
<gene>
    <name evidence="4" type="ORF">NDN08_003912</name>
</gene>
<feature type="domain" description="BTB" evidence="3">
    <location>
        <begin position="354"/>
        <end position="422"/>
    </location>
</feature>
<dbReference type="SUPFAM" id="SSF117281">
    <property type="entry name" value="Kelch motif"/>
    <property type="match status" value="2"/>
</dbReference>
<dbReference type="SUPFAM" id="SSF54695">
    <property type="entry name" value="POZ domain"/>
    <property type="match status" value="1"/>
</dbReference>
<dbReference type="InterPro" id="IPR011333">
    <property type="entry name" value="SKP1/BTB/POZ_sf"/>
</dbReference>
<dbReference type="Pfam" id="PF24681">
    <property type="entry name" value="Kelch_KLHDC2_KLHL20_DRC7"/>
    <property type="match status" value="1"/>
</dbReference>
<evidence type="ECO:0000313" key="5">
    <source>
        <dbReference type="Proteomes" id="UP001157974"/>
    </source>
</evidence>
<dbReference type="PANTHER" id="PTHR46093">
    <property type="entry name" value="ACYL-COA-BINDING DOMAIN-CONTAINING PROTEIN 5"/>
    <property type="match status" value="1"/>
</dbReference>
<name>A0AAV8UM48_9RHOD</name>
<organism evidence="4 5">
    <name type="scientific">Rhodosorus marinus</name>
    <dbReference type="NCBI Taxonomy" id="101924"/>
    <lineage>
        <taxon>Eukaryota</taxon>
        <taxon>Rhodophyta</taxon>
        <taxon>Stylonematophyceae</taxon>
        <taxon>Stylonematales</taxon>
        <taxon>Stylonemataceae</taxon>
        <taxon>Rhodosorus</taxon>
    </lineage>
</organism>
<dbReference type="AlphaFoldDB" id="A0AAV8UM48"/>
<evidence type="ECO:0000256" key="2">
    <source>
        <dbReference type="ARBA" id="ARBA00022737"/>
    </source>
</evidence>
<dbReference type="SMART" id="SM00225">
    <property type="entry name" value="BTB"/>
    <property type="match status" value="1"/>
</dbReference>
<accession>A0AAV8UM48</accession>
<reference evidence="4 5" key="1">
    <citation type="journal article" date="2023" name="Nat. Commun.">
        <title>Origin of minicircular mitochondrial genomes in red algae.</title>
        <authorList>
            <person name="Lee Y."/>
            <person name="Cho C.H."/>
            <person name="Lee Y.M."/>
            <person name="Park S.I."/>
            <person name="Yang J.H."/>
            <person name="West J.A."/>
            <person name="Bhattacharya D."/>
            <person name="Yoon H.S."/>
        </authorList>
    </citation>
    <scope>NUCLEOTIDE SEQUENCE [LARGE SCALE GENOMIC DNA]</scope>
    <source>
        <strain evidence="4 5">CCMP1338</strain>
        <tissue evidence="4">Whole cell</tissue>
    </source>
</reference>
<evidence type="ECO:0000259" key="3">
    <source>
        <dbReference type="PROSITE" id="PS50097"/>
    </source>
</evidence>
<evidence type="ECO:0000313" key="4">
    <source>
        <dbReference type="EMBL" id="KAJ8901706.1"/>
    </source>
</evidence>
<dbReference type="InterPro" id="IPR000210">
    <property type="entry name" value="BTB/POZ_dom"/>
</dbReference>
<dbReference type="EMBL" id="JAMWBK010000010">
    <property type="protein sequence ID" value="KAJ8901706.1"/>
    <property type="molecule type" value="Genomic_DNA"/>
</dbReference>
<protein>
    <recommendedName>
        <fullName evidence="3">BTB domain-containing protein</fullName>
    </recommendedName>
</protein>
<keyword evidence="5" id="KW-1185">Reference proteome</keyword>
<proteinExistence type="predicted"/>